<organism evidence="1 2">
    <name type="scientific">Capnocytophaga gingivalis</name>
    <dbReference type="NCBI Taxonomy" id="1017"/>
    <lineage>
        <taxon>Bacteria</taxon>
        <taxon>Pseudomonadati</taxon>
        <taxon>Bacteroidota</taxon>
        <taxon>Flavobacteriia</taxon>
        <taxon>Flavobacteriales</taxon>
        <taxon>Flavobacteriaceae</taxon>
        <taxon>Capnocytophaga</taxon>
    </lineage>
</organism>
<reference evidence="1 2" key="1">
    <citation type="submission" date="2023-12" db="EMBL/GenBank/DDBJ databases">
        <title>Genomic sequences of Capnocytophaga and Parvimonas strains.</title>
        <authorList>
            <person name="Watt R.M."/>
            <person name="Wang M."/>
            <person name="Yang T."/>
            <person name="Tong W.M."/>
        </authorList>
    </citation>
    <scope>NUCLEOTIDE SEQUENCE [LARGE SCALE GENOMIC DNA]</scope>
    <source>
        <strain evidence="1 2">CCUG 13156</strain>
    </source>
</reference>
<proteinExistence type="predicted"/>
<dbReference type="RefSeq" id="WP_323978584.1">
    <property type="nucleotide sequence ID" value="NZ_JAYKBV010000001.1"/>
</dbReference>
<protein>
    <submittedName>
        <fullName evidence="1">Uncharacterized protein</fullName>
    </submittedName>
</protein>
<comment type="caution">
    <text evidence="1">The sequence shown here is derived from an EMBL/GenBank/DDBJ whole genome shotgun (WGS) entry which is preliminary data.</text>
</comment>
<dbReference type="Proteomes" id="UP001324270">
    <property type="component" value="Unassembled WGS sequence"/>
</dbReference>
<dbReference type="EMBL" id="JAYKBV010000001">
    <property type="protein sequence ID" value="MEB3039184.1"/>
    <property type="molecule type" value="Genomic_DNA"/>
</dbReference>
<evidence type="ECO:0000313" key="2">
    <source>
        <dbReference type="Proteomes" id="UP001324270"/>
    </source>
</evidence>
<evidence type="ECO:0000313" key="1">
    <source>
        <dbReference type="EMBL" id="MEB3039184.1"/>
    </source>
</evidence>
<gene>
    <name evidence="1" type="ORF">VJJ49_00545</name>
</gene>
<name>A0ABU5Y5I9_9FLAO</name>
<keyword evidence="2" id="KW-1185">Reference proteome</keyword>
<sequence>MAKLLQKLFSRKRKAKKVQDQQLQVINGYLCYEKRRYSELNYEQKEQYNDCLIPQAEQEAFLQLLKRTQLRYV</sequence>
<accession>A0ABU5Y5I9</accession>